<dbReference type="PANTHER" id="PTHR19965:SF82">
    <property type="entry name" value="THO COMPLEX SUBUNIT 4"/>
    <property type="match status" value="1"/>
</dbReference>
<comment type="subcellular location">
    <subcellularLocation>
        <location evidence="1">Nucleus</location>
    </subcellularLocation>
</comment>
<dbReference type="EMBL" id="GDIQ01096209">
    <property type="protein sequence ID" value="JAL55517.1"/>
    <property type="molecule type" value="Transcribed_RNA"/>
</dbReference>
<dbReference type="InterPro" id="IPR012677">
    <property type="entry name" value="Nucleotide-bd_a/b_plait_sf"/>
</dbReference>
<evidence type="ECO:0000256" key="4">
    <source>
        <dbReference type="ARBA" id="ARBA00022884"/>
    </source>
</evidence>
<keyword evidence="5" id="KW-0539">Nucleus</keyword>
<organism evidence="7">
    <name type="scientific">Daphnia magna</name>
    <dbReference type="NCBI Taxonomy" id="35525"/>
    <lineage>
        <taxon>Eukaryota</taxon>
        <taxon>Metazoa</taxon>
        <taxon>Ecdysozoa</taxon>
        <taxon>Arthropoda</taxon>
        <taxon>Crustacea</taxon>
        <taxon>Branchiopoda</taxon>
        <taxon>Diplostraca</taxon>
        <taxon>Cladocera</taxon>
        <taxon>Anomopoda</taxon>
        <taxon>Daphniidae</taxon>
        <taxon>Daphnia</taxon>
    </lineage>
</organism>
<dbReference type="FunFam" id="3.30.70.330:FF:000273">
    <property type="entry name" value="THO complex subunit 4"/>
    <property type="match status" value="1"/>
</dbReference>
<evidence type="ECO:0000256" key="3">
    <source>
        <dbReference type="ARBA" id="ARBA00022816"/>
    </source>
</evidence>
<dbReference type="SMART" id="SM00360">
    <property type="entry name" value="RRM"/>
    <property type="match status" value="1"/>
</dbReference>
<dbReference type="CDD" id="cd12680">
    <property type="entry name" value="RRM_THOC4"/>
    <property type="match status" value="1"/>
</dbReference>
<dbReference type="Pfam" id="PF00076">
    <property type="entry name" value="RRM_1"/>
    <property type="match status" value="1"/>
</dbReference>
<sequence length="246" mass="25920">MGDKVDMSLDDIIKTNRSAGRGRGGRGGRGGSSRGGNRNASSGPVRNQRQGNAGRAAPYAKGNPDGDWSHDMYEGGPRKTNPRLGAAPTAAGGSSKLVVSNLDFGVSDADIKELFMEFGPLKHASVHYDRSGRSLGTADVVFERRLDAVKAMKQYNGVPLDGRSMVIQMATSDLNTIANRLASPRSNTNNGQQKRTGTAAPRGQRGGGQRGQRGGAGGGRRGNPKQPAPTADELDAELESYRSELK</sequence>
<dbReference type="InterPro" id="IPR035979">
    <property type="entry name" value="RBD_domain_sf"/>
</dbReference>
<dbReference type="SUPFAM" id="SSF54928">
    <property type="entry name" value="RNA-binding domain, RBD"/>
    <property type="match status" value="1"/>
</dbReference>
<evidence type="ECO:0000313" key="7">
    <source>
        <dbReference type="EMBL" id="JAL55517.1"/>
    </source>
</evidence>
<feature type="region of interest" description="Disordered" evidence="6">
    <location>
        <begin position="1"/>
        <end position="92"/>
    </location>
</feature>
<proteinExistence type="predicted"/>
<dbReference type="InterPro" id="IPR000504">
    <property type="entry name" value="RRM_dom"/>
</dbReference>
<feature type="compositionally biased region" description="Basic and acidic residues" evidence="6">
    <location>
        <begin position="1"/>
        <end position="14"/>
    </location>
</feature>
<name>A0A0N8C9A6_9CRUS</name>
<protein>
    <submittedName>
        <fullName evidence="7">THO complex subunit</fullName>
    </submittedName>
</protein>
<dbReference type="PROSITE" id="PS50102">
    <property type="entry name" value="RRM"/>
    <property type="match status" value="1"/>
</dbReference>
<dbReference type="Pfam" id="PF13865">
    <property type="entry name" value="FoP_duplication"/>
    <property type="match status" value="1"/>
</dbReference>
<dbReference type="SMART" id="SM01218">
    <property type="entry name" value="FoP_duplication"/>
    <property type="match status" value="1"/>
</dbReference>
<feature type="region of interest" description="Disordered" evidence="6">
    <location>
        <begin position="181"/>
        <end position="246"/>
    </location>
</feature>
<dbReference type="InterPro" id="IPR025715">
    <property type="entry name" value="FoP_C"/>
</dbReference>
<accession>A0A0N8C9A6</accession>
<evidence type="ECO:0000256" key="2">
    <source>
        <dbReference type="ARBA" id="ARBA00022448"/>
    </source>
</evidence>
<keyword evidence="3" id="KW-0509">mRNA transport</keyword>
<dbReference type="GO" id="GO:0003729">
    <property type="term" value="F:mRNA binding"/>
    <property type="evidence" value="ECO:0007669"/>
    <property type="project" value="TreeGrafter"/>
</dbReference>
<keyword evidence="2" id="KW-0813">Transport</keyword>
<evidence type="ECO:0000256" key="5">
    <source>
        <dbReference type="ARBA" id="ARBA00023242"/>
    </source>
</evidence>
<dbReference type="PANTHER" id="PTHR19965">
    <property type="entry name" value="RNA AND EXPORT FACTOR BINDING PROTEIN"/>
    <property type="match status" value="1"/>
</dbReference>
<keyword evidence="4" id="KW-0694">RNA-binding</keyword>
<dbReference type="AlphaFoldDB" id="A0A0N8C9A6"/>
<dbReference type="GO" id="GO:0006406">
    <property type="term" value="P:mRNA export from nucleus"/>
    <property type="evidence" value="ECO:0007669"/>
    <property type="project" value="TreeGrafter"/>
</dbReference>
<reference evidence="7" key="1">
    <citation type="submission" date="2015-10" db="EMBL/GenBank/DDBJ databases">
        <title>EvidentialGene: Evidence-directed Construction of Complete mRNA Transcriptomes without Genomes.</title>
        <authorList>
            <person name="Gilbert D.G."/>
        </authorList>
    </citation>
    <scope>NUCLEOTIDE SEQUENCE</scope>
</reference>
<feature type="compositionally biased region" description="Basic and acidic residues" evidence="6">
    <location>
        <begin position="67"/>
        <end position="77"/>
    </location>
</feature>
<feature type="compositionally biased region" description="Gly residues" evidence="6">
    <location>
        <begin position="204"/>
        <end position="221"/>
    </location>
</feature>
<evidence type="ECO:0000256" key="1">
    <source>
        <dbReference type="ARBA" id="ARBA00004123"/>
    </source>
</evidence>
<feature type="compositionally biased region" description="Polar residues" evidence="6">
    <location>
        <begin position="181"/>
        <end position="194"/>
    </location>
</feature>
<dbReference type="GO" id="GO:0005634">
    <property type="term" value="C:nucleus"/>
    <property type="evidence" value="ECO:0007669"/>
    <property type="project" value="UniProtKB-SubCell"/>
</dbReference>
<dbReference type="Gene3D" id="3.30.70.330">
    <property type="match status" value="1"/>
</dbReference>
<feature type="compositionally biased region" description="Gly residues" evidence="6">
    <location>
        <begin position="21"/>
        <end position="34"/>
    </location>
</feature>
<evidence type="ECO:0000256" key="6">
    <source>
        <dbReference type="SAM" id="MobiDB-lite"/>
    </source>
</evidence>
<dbReference type="InterPro" id="IPR051229">
    <property type="entry name" value="ALYREF_mRNA_export"/>
</dbReference>
<dbReference type="OrthoDB" id="1049195at2759"/>